<dbReference type="AlphaFoldDB" id="A0AAV8YDK9"/>
<evidence type="ECO:0000256" key="3">
    <source>
        <dbReference type="ARBA" id="ARBA00023015"/>
    </source>
</evidence>
<protein>
    <submittedName>
        <fullName evidence="6">Uncharacterized protein</fullName>
    </submittedName>
</protein>
<evidence type="ECO:0000256" key="5">
    <source>
        <dbReference type="ARBA" id="ARBA00023242"/>
    </source>
</evidence>
<dbReference type="GO" id="GO:0070847">
    <property type="term" value="C:core mediator complex"/>
    <property type="evidence" value="ECO:0007669"/>
    <property type="project" value="TreeGrafter"/>
</dbReference>
<accession>A0AAV8YDK9</accession>
<comment type="similarity">
    <text evidence="2">Belongs to the Mediator complex subunit 17 family.</text>
</comment>
<proteinExistence type="inferred from homology"/>
<organism evidence="6 7">
    <name type="scientific">Aromia moschata</name>
    <dbReference type="NCBI Taxonomy" id="1265417"/>
    <lineage>
        <taxon>Eukaryota</taxon>
        <taxon>Metazoa</taxon>
        <taxon>Ecdysozoa</taxon>
        <taxon>Arthropoda</taxon>
        <taxon>Hexapoda</taxon>
        <taxon>Insecta</taxon>
        <taxon>Pterygota</taxon>
        <taxon>Neoptera</taxon>
        <taxon>Endopterygota</taxon>
        <taxon>Coleoptera</taxon>
        <taxon>Polyphaga</taxon>
        <taxon>Cucujiformia</taxon>
        <taxon>Chrysomeloidea</taxon>
        <taxon>Cerambycidae</taxon>
        <taxon>Cerambycinae</taxon>
        <taxon>Callichromatini</taxon>
        <taxon>Aromia</taxon>
    </lineage>
</organism>
<evidence type="ECO:0000313" key="6">
    <source>
        <dbReference type="EMBL" id="KAJ8949630.1"/>
    </source>
</evidence>
<name>A0AAV8YDK9_9CUCU</name>
<comment type="caution">
    <text evidence="6">The sequence shown here is derived from an EMBL/GenBank/DDBJ whole genome shotgun (WGS) entry which is preliminary data.</text>
</comment>
<keyword evidence="4" id="KW-0804">Transcription</keyword>
<keyword evidence="5" id="KW-0539">Nucleus</keyword>
<dbReference type="InterPro" id="IPR019313">
    <property type="entry name" value="Mediator_Med17"/>
</dbReference>
<dbReference type="PANTHER" id="PTHR13114">
    <property type="entry name" value="MEDIATOR OF RNA POLYMERASE II TRANSCRIPTION SUBUNIT 17"/>
    <property type="match status" value="1"/>
</dbReference>
<dbReference type="EMBL" id="JAPWTK010000114">
    <property type="protein sequence ID" value="KAJ8949630.1"/>
    <property type="molecule type" value="Genomic_DNA"/>
</dbReference>
<dbReference type="Proteomes" id="UP001162162">
    <property type="component" value="Unassembled WGS sequence"/>
</dbReference>
<evidence type="ECO:0000256" key="1">
    <source>
        <dbReference type="ARBA" id="ARBA00004123"/>
    </source>
</evidence>
<evidence type="ECO:0000313" key="7">
    <source>
        <dbReference type="Proteomes" id="UP001162162"/>
    </source>
</evidence>
<dbReference type="PANTHER" id="PTHR13114:SF7">
    <property type="entry name" value="MEDIATOR OF RNA POLYMERASE II TRANSCRIPTION SUBUNIT 17"/>
    <property type="match status" value="1"/>
</dbReference>
<dbReference type="GO" id="GO:0016592">
    <property type="term" value="C:mediator complex"/>
    <property type="evidence" value="ECO:0007669"/>
    <property type="project" value="InterPro"/>
</dbReference>
<evidence type="ECO:0000256" key="2">
    <source>
        <dbReference type="ARBA" id="ARBA00005635"/>
    </source>
</evidence>
<keyword evidence="3" id="KW-0805">Transcription regulation</keyword>
<keyword evidence="7" id="KW-1185">Reference proteome</keyword>
<sequence>MHWQQKLEAAQNVLFCKELFNQLAKEAVQLQAPIPHMVVGNQIMATVLPGIQLIIGLCHSTTGDKKQCPAPSKSEHDHVLEHSLHQLLREVHHKNTHHPFPHPATGPLGPSKKRMFAGPMAADRYELLEMTKTDTLLEQIVKQAQHFIMRMRTEYVLDTIAKEVKDPLISSHWNTLNSPTQSCVKINILTHGYDAVCRTR</sequence>
<evidence type="ECO:0000256" key="4">
    <source>
        <dbReference type="ARBA" id="ARBA00023163"/>
    </source>
</evidence>
<reference evidence="6" key="1">
    <citation type="journal article" date="2023" name="Insect Mol. Biol.">
        <title>Genome sequencing provides insights into the evolution of gene families encoding plant cell wall-degrading enzymes in longhorned beetles.</title>
        <authorList>
            <person name="Shin N.R."/>
            <person name="Okamura Y."/>
            <person name="Kirsch R."/>
            <person name="Pauchet Y."/>
        </authorList>
    </citation>
    <scope>NUCLEOTIDE SEQUENCE</scope>
    <source>
        <strain evidence="6">AMC_N1</strain>
    </source>
</reference>
<dbReference type="GO" id="GO:0006357">
    <property type="term" value="P:regulation of transcription by RNA polymerase II"/>
    <property type="evidence" value="ECO:0007669"/>
    <property type="project" value="InterPro"/>
</dbReference>
<gene>
    <name evidence="6" type="ORF">NQ318_007395</name>
</gene>
<comment type="subcellular location">
    <subcellularLocation>
        <location evidence="1">Nucleus</location>
    </subcellularLocation>
</comment>
<dbReference type="GO" id="GO:0003712">
    <property type="term" value="F:transcription coregulator activity"/>
    <property type="evidence" value="ECO:0007669"/>
    <property type="project" value="InterPro"/>
</dbReference>